<dbReference type="EMBL" id="FWFR01000002">
    <property type="protein sequence ID" value="SLN56031.1"/>
    <property type="molecule type" value="Genomic_DNA"/>
</dbReference>
<dbReference type="Gene3D" id="3.40.50.2300">
    <property type="match status" value="1"/>
</dbReference>
<dbReference type="InterPro" id="IPR011006">
    <property type="entry name" value="CheY-like_superfamily"/>
</dbReference>
<dbReference type="OrthoDB" id="7243049at2"/>
<dbReference type="InterPro" id="IPR001789">
    <property type="entry name" value="Sig_transdc_resp-reg_receiver"/>
</dbReference>
<sequence length="124" mass="13515">MARILLVEDVADVRETVRLSLERAGHDVAEAENGQAALTLSEATDFDLVITDIWMPGMDGVTLLKRLRERRPGVKILVMSGGGPKVPLEVAASMAETWGADKIVYKPFRSETLVNEVGQLLARA</sequence>
<accession>A0A1Y5T4Y3</accession>
<organism evidence="4 5">
    <name type="scientific">Oceanibacterium hippocampi</name>
    <dbReference type="NCBI Taxonomy" id="745714"/>
    <lineage>
        <taxon>Bacteria</taxon>
        <taxon>Pseudomonadati</taxon>
        <taxon>Pseudomonadota</taxon>
        <taxon>Alphaproteobacteria</taxon>
        <taxon>Sneathiellales</taxon>
        <taxon>Sneathiellaceae</taxon>
        <taxon>Oceanibacterium</taxon>
    </lineage>
</organism>
<dbReference type="PANTHER" id="PTHR44591">
    <property type="entry name" value="STRESS RESPONSE REGULATOR PROTEIN 1"/>
    <property type="match status" value="1"/>
</dbReference>
<dbReference type="SMART" id="SM00448">
    <property type="entry name" value="REC"/>
    <property type="match status" value="1"/>
</dbReference>
<evidence type="ECO:0000256" key="1">
    <source>
        <dbReference type="ARBA" id="ARBA00022553"/>
    </source>
</evidence>
<keyword evidence="5" id="KW-1185">Reference proteome</keyword>
<dbReference type="InterPro" id="IPR050595">
    <property type="entry name" value="Bact_response_regulator"/>
</dbReference>
<evidence type="ECO:0000259" key="3">
    <source>
        <dbReference type="PROSITE" id="PS50110"/>
    </source>
</evidence>
<feature type="modified residue" description="4-aspartylphosphate" evidence="2">
    <location>
        <position position="52"/>
    </location>
</feature>
<reference evidence="4 5" key="1">
    <citation type="submission" date="2017-03" db="EMBL/GenBank/DDBJ databases">
        <authorList>
            <person name="Afonso C.L."/>
            <person name="Miller P.J."/>
            <person name="Scott M.A."/>
            <person name="Spackman E."/>
            <person name="Goraichik I."/>
            <person name="Dimitrov K.M."/>
            <person name="Suarez D.L."/>
            <person name="Swayne D.E."/>
        </authorList>
    </citation>
    <scope>NUCLEOTIDE SEQUENCE [LARGE SCALE GENOMIC DNA]</scope>
    <source>
        <strain evidence="4 5">CECT 7691</strain>
    </source>
</reference>
<gene>
    <name evidence="4" type="primary">srrA</name>
    <name evidence="4" type="ORF">OCH7691_02417</name>
</gene>
<dbReference type="PROSITE" id="PS50110">
    <property type="entry name" value="RESPONSE_REGULATORY"/>
    <property type="match status" value="1"/>
</dbReference>
<protein>
    <submittedName>
        <fullName evidence="4">Transcriptional regulatory protein SrrA</fullName>
    </submittedName>
</protein>
<dbReference type="PANTHER" id="PTHR44591:SF3">
    <property type="entry name" value="RESPONSE REGULATORY DOMAIN-CONTAINING PROTEIN"/>
    <property type="match status" value="1"/>
</dbReference>
<dbReference type="InParanoid" id="A0A1Y5T4Y3"/>
<name>A0A1Y5T4Y3_9PROT</name>
<dbReference type="GO" id="GO:0000160">
    <property type="term" value="P:phosphorelay signal transduction system"/>
    <property type="evidence" value="ECO:0007669"/>
    <property type="project" value="InterPro"/>
</dbReference>
<evidence type="ECO:0000313" key="4">
    <source>
        <dbReference type="EMBL" id="SLN56031.1"/>
    </source>
</evidence>
<dbReference type="Pfam" id="PF00072">
    <property type="entry name" value="Response_reg"/>
    <property type="match status" value="1"/>
</dbReference>
<dbReference type="AlphaFoldDB" id="A0A1Y5T4Y3"/>
<evidence type="ECO:0000313" key="5">
    <source>
        <dbReference type="Proteomes" id="UP000193200"/>
    </source>
</evidence>
<feature type="domain" description="Response regulatory" evidence="3">
    <location>
        <begin position="3"/>
        <end position="121"/>
    </location>
</feature>
<dbReference type="Proteomes" id="UP000193200">
    <property type="component" value="Unassembled WGS sequence"/>
</dbReference>
<keyword evidence="1 2" id="KW-0597">Phosphoprotein</keyword>
<evidence type="ECO:0000256" key="2">
    <source>
        <dbReference type="PROSITE-ProRule" id="PRU00169"/>
    </source>
</evidence>
<dbReference type="RefSeq" id="WP_085883776.1">
    <property type="nucleotide sequence ID" value="NZ_FWFR01000002.1"/>
</dbReference>
<proteinExistence type="predicted"/>
<dbReference type="CDD" id="cd00156">
    <property type="entry name" value="REC"/>
    <property type="match status" value="1"/>
</dbReference>
<dbReference type="SUPFAM" id="SSF52172">
    <property type="entry name" value="CheY-like"/>
    <property type="match status" value="1"/>
</dbReference>